<sequence>MWGRSGRCFKENVSKDEEDSTIPPFLGNRDYTDDLPDECLALIFQGLSSGDQKKYSLVCRRWILVEGQSRHRLSLNIKVEILPHVPAIFSHFNSVTKLALRCDRKSVLPNLLFDVTGNW</sequence>
<proteinExistence type="predicted"/>
<accession>A0A2G2ZIB5</accession>
<dbReference type="SUPFAM" id="SSF81383">
    <property type="entry name" value="F-box domain"/>
    <property type="match status" value="1"/>
</dbReference>
<dbReference type="Pfam" id="PF12937">
    <property type="entry name" value="F-box-like"/>
    <property type="match status" value="1"/>
</dbReference>
<dbReference type="InterPro" id="IPR001810">
    <property type="entry name" value="F-box_dom"/>
</dbReference>
<dbReference type="FunFam" id="1.20.1280.50:FF:000005">
    <property type="entry name" value="F-box/LRR-repeat protein 3 isoform X1"/>
    <property type="match status" value="1"/>
</dbReference>
<protein>
    <recommendedName>
        <fullName evidence="1">F-box domain-containing protein</fullName>
    </recommendedName>
</protein>
<reference evidence="2 3" key="1">
    <citation type="journal article" date="2014" name="Nat. Genet.">
        <title>Genome sequence of the hot pepper provides insights into the evolution of pungency in Capsicum species.</title>
        <authorList>
            <person name="Kim S."/>
            <person name="Park M."/>
            <person name="Yeom S.I."/>
            <person name="Kim Y.M."/>
            <person name="Lee J.M."/>
            <person name="Lee H.A."/>
            <person name="Seo E."/>
            <person name="Choi J."/>
            <person name="Cheong K."/>
            <person name="Kim K.T."/>
            <person name="Jung K."/>
            <person name="Lee G.W."/>
            <person name="Oh S.K."/>
            <person name="Bae C."/>
            <person name="Kim S.B."/>
            <person name="Lee H.Y."/>
            <person name="Kim S.Y."/>
            <person name="Kim M.S."/>
            <person name="Kang B.C."/>
            <person name="Jo Y.D."/>
            <person name="Yang H.B."/>
            <person name="Jeong H.J."/>
            <person name="Kang W.H."/>
            <person name="Kwon J.K."/>
            <person name="Shin C."/>
            <person name="Lim J.Y."/>
            <person name="Park J.H."/>
            <person name="Huh J.H."/>
            <person name="Kim J.S."/>
            <person name="Kim B.D."/>
            <person name="Cohen O."/>
            <person name="Paran I."/>
            <person name="Suh M.C."/>
            <person name="Lee S.B."/>
            <person name="Kim Y.K."/>
            <person name="Shin Y."/>
            <person name="Noh S.J."/>
            <person name="Park J."/>
            <person name="Seo Y.S."/>
            <person name="Kwon S.Y."/>
            <person name="Kim H.A."/>
            <person name="Park J.M."/>
            <person name="Kim H.J."/>
            <person name="Choi S.B."/>
            <person name="Bosland P.W."/>
            <person name="Reeves G."/>
            <person name="Jo S.H."/>
            <person name="Lee B.W."/>
            <person name="Cho H.T."/>
            <person name="Choi H.S."/>
            <person name="Lee M.S."/>
            <person name="Yu Y."/>
            <person name="Do Choi Y."/>
            <person name="Park B.S."/>
            <person name="van Deynze A."/>
            <person name="Ashrafi H."/>
            <person name="Hill T."/>
            <person name="Kim W.T."/>
            <person name="Pai H.S."/>
            <person name="Ahn H.K."/>
            <person name="Yeam I."/>
            <person name="Giovannoni J.J."/>
            <person name="Rose J.K."/>
            <person name="Sorensen I."/>
            <person name="Lee S.J."/>
            <person name="Kim R.W."/>
            <person name="Choi I.Y."/>
            <person name="Choi B.S."/>
            <person name="Lim J.S."/>
            <person name="Lee Y.H."/>
            <person name="Choi D."/>
        </authorList>
    </citation>
    <scope>NUCLEOTIDE SEQUENCE [LARGE SCALE GENOMIC DNA]</scope>
    <source>
        <strain evidence="3">cv. CM334</strain>
    </source>
</reference>
<dbReference type="STRING" id="4072.A0A2G2ZIB5"/>
<comment type="caution">
    <text evidence="2">The sequence shown here is derived from an EMBL/GenBank/DDBJ whole genome shotgun (WGS) entry which is preliminary data.</text>
</comment>
<dbReference type="CDD" id="cd22159">
    <property type="entry name" value="F-box_AtTIR1-like"/>
    <property type="match status" value="1"/>
</dbReference>
<organism evidence="2 3">
    <name type="scientific">Capsicum annuum</name>
    <name type="common">Capsicum pepper</name>
    <dbReference type="NCBI Taxonomy" id="4072"/>
    <lineage>
        <taxon>Eukaryota</taxon>
        <taxon>Viridiplantae</taxon>
        <taxon>Streptophyta</taxon>
        <taxon>Embryophyta</taxon>
        <taxon>Tracheophyta</taxon>
        <taxon>Spermatophyta</taxon>
        <taxon>Magnoliopsida</taxon>
        <taxon>eudicotyledons</taxon>
        <taxon>Gunneridae</taxon>
        <taxon>Pentapetalae</taxon>
        <taxon>asterids</taxon>
        <taxon>lamiids</taxon>
        <taxon>Solanales</taxon>
        <taxon>Solanaceae</taxon>
        <taxon>Solanoideae</taxon>
        <taxon>Capsiceae</taxon>
        <taxon>Capsicum</taxon>
    </lineage>
</organism>
<dbReference type="EMBL" id="AYRZ02000005">
    <property type="protein sequence ID" value="PHT81749.1"/>
    <property type="molecule type" value="Genomic_DNA"/>
</dbReference>
<evidence type="ECO:0000259" key="1">
    <source>
        <dbReference type="Pfam" id="PF12937"/>
    </source>
</evidence>
<dbReference type="InterPro" id="IPR036047">
    <property type="entry name" value="F-box-like_dom_sf"/>
</dbReference>
<evidence type="ECO:0000313" key="3">
    <source>
        <dbReference type="Proteomes" id="UP000222542"/>
    </source>
</evidence>
<dbReference type="Gene3D" id="1.20.1280.50">
    <property type="match status" value="1"/>
</dbReference>
<keyword evidence="3" id="KW-1185">Reference proteome</keyword>
<evidence type="ECO:0000313" key="2">
    <source>
        <dbReference type="EMBL" id="PHT81749.1"/>
    </source>
</evidence>
<dbReference type="Proteomes" id="UP000222542">
    <property type="component" value="Unassembled WGS sequence"/>
</dbReference>
<reference evidence="2 3" key="2">
    <citation type="journal article" date="2017" name="Genome Biol.">
        <title>New reference genome sequences of hot pepper reveal the massive evolution of plant disease-resistance genes by retroduplication.</title>
        <authorList>
            <person name="Kim S."/>
            <person name="Park J."/>
            <person name="Yeom S.I."/>
            <person name="Kim Y.M."/>
            <person name="Seo E."/>
            <person name="Kim K.T."/>
            <person name="Kim M.S."/>
            <person name="Lee J.M."/>
            <person name="Cheong K."/>
            <person name="Shin H.S."/>
            <person name="Kim S.B."/>
            <person name="Han K."/>
            <person name="Lee J."/>
            <person name="Park M."/>
            <person name="Lee H.A."/>
            <person name="Lee H.Y."/>
            <person name="Lee Y."/>
            <person name="Oh S."/>
            <person name="Lee J.H."/>
            <person name="Choi E."/>
            <person name="Choi E."/>
            <person name="Lee S.E."/>
            <person name="Jeon J."/>
            <person name="Kim H."/>
            <person name="Choi G."/>
            <person name="Song H."/>
            <person name="Lee J."/>
            <person name="Lee S.C."/>
            <person name="Kwon J.K."/>
            <person name="Lee H.Y."/>
            <person name="Koo N."/>
            <person name="Hong Y."/>
            <person name="Kim R.W."/>
            <person name="Kang W.H."/>
            <person name="Huh J.H."/>
            <person name="Kang B.C."/>
            <person name="Yang T.J."/>
            <person name="Lee Y.H."/>
            <person name="Bennetzen J.L."/>
            <person name="Choi D."/>
        </authorList>
    </citation>
    <scope>NUCLEOTIDE SEQUENCE [LARGE SCALE GENOMIC DNA]</scope>
    <source>
        <strain evidence="3">cv. CM334</strain>
    </source>
</reference>
<dbReference type="AlphaFoldDB" id="A0A2G2ZIB5"/>
<feature type="domain" description="F-box" evidence="1">
    <location>
        <begin position="33"/>
        <end position="62"/>
    </location>
</feature>
<dbReference type="Gramene" id="PHT81749">
    <property type="protein sequence ID" value="PHT81749"/>
    <property type="gene ID" value="T459_14764"/>
</dbReference>
<name>A0A2G2ZIB5_CAPAN</name>
<gene>
    <name evidence="2" type="ORF">T459_14764</name>
</gene>